<organism evidence="2">
    <name type="scientific">Tanacetum cinerariifolium</name>
    <name type="common">Dalmatian daisy</name>
    <name type="synonym">Chrysanthemum cinerariifolium</name>
    <dbReference type="NCBI Taxonomy" id="118510"/>
    <lineage>
        <taxon>Eukaryota</taxon>
        <taxon>Viridiplantae</taxon>
        <taxon>Streptophyta</taxon>
        <taxon>Embryophyta</taxon>
        <taxon>Tracheophyta</taxon>
        <taxon>Spermatophyta</taxon>
        <taxon>Magnoliopsida</taxon>
        <taxon>eudicotyledons</taxon>
        <taxon>Gunneridae</taxon>
        <taxon>Pentapetalae</taxon>
        <taxon>asterids</taxon>
        <taxon>campanulids</taxon>
        <taxon>Asterales</taxon>
        <taxon>Asteraceae</taxon>
        <taxon>Asteroideae</taxon>
        <taxon>Anthemideae</taxon>
        <taxon>Anthemidinae</taxon>
        <taxon>Tanacetum</taxon>
    </lineage>
</organism>
<feature type="compositionally biased region" description="Basic and acidic residues" evidence="1">
    <location>
        <begin position="436"/>
        <end position="449"/>
    </location>
</feature>
<feature type="region of interest" description="Disordered" evidence="1">
    <location>
        <begin position="54"/>
        <end position="186"/>
    </location>
</feature>
<feature type="compositionally biased region" description="Basic and acidic residues" evidence="1">
    <location>
        <begin position="174"/>
        <end position="186"/>
    </location>
</feature>
<feature type="compositionally biased region" description="Acidic residues" evidence="1">
    <location>
        <begin position="148"/>
        <end position="160"/>
    </location>
</feature>
<protein>
    <submittedName>
        <fullName evidence="2">Uncharacterized protein</fullName>
    </submittedName>
</protein>
<sequence length="675" mass="75459">MFMHAAQDDSILGPMRFVSKSKDFQKMKTLVTIEEEEPEPAKKVIPFKKPFAKRQSIGVRIRDTPGGSSEGVDSELEVPDEPKGKSIDTSEGTGLKLGVLDMSKGDSSEREYKSWGDSDDEANVQNDEDVQDSDDKPQHDDHKRTDSENQETNDDEEETKDEFVHTPINYVPTNEEKNDESNDVTKEEYERINEELYNDVNISLTYAEIADKEKDDEEINIVGHVNTNQEGAGNQVDDDAQKTQKTKVYLPSSSISSDYAAKFINFDNIPSADTKVVSMLEINVQHEVPHTSSLFTILMSVILKQDVINQFEIVTTTPAPTISSLISSLYPSLQQIDVKELKHVDNSLKVISVIKSEVPNVVKEYLGSNLDDALDKVIQINFADIIKEHSVPTEIDEDAMDEGVADKLKKRKPDDADKDKGPSTGSDQGLKRHKTSKDTKASKKSKSTESSKGTSKSQPKSTGKSAQADETVFKARDTQGPQNLQKDTGNTNEPLIVNVDPKDCDLAKAKKPSRTFDDLMSTLIDFSALIINRLQISELTQYILVGPGYNILKGTCRSYVEHDYSMKECFKALTDQLDWNNPEGNKYPFDLSKPLPLVMLGNHQIVLVDYFFNNDLPYLQGGSTGRTYTTSLTKTKAVKYDLPEIENMVPNLWSPVKVAYDKHALLGTSYWGPKR</sequence>
<accession>A0A6L2LG35</accession>
<dbReference type="AlphaFoldDB" id="A0A6L2LG35"/>
<feature type="compositionally biased region" description="Basic and acidic residues" evidence="1">
    <location>
        <begin position="408"/>
        <end position="421"/>
    </location>
</feature>
<feature type="compositionally biased region" description="Basic and acidic residues" evidence="1">
    <location>
        <begin position="103"/>
        <end position="116"/>
    </location>
</feature>
<evidence type="ECO:0000313" key="2">
    <source>
        <dbReference type="EMBL" id="GEU60120.1"/>
    </source>
</evidence>
<feature type="region of interest" description="Disordered" evidence="1">
    <location>
        <begin position="408"/>
        <end position="497"/>
    </location>
</feature>
<feature type="compositionally biased region" description="Acidic residues" evidence="1">
    <location>
        <begin position="117"/>
        <end position="132"/>
    </location>
</feature>
<proteinExistence type="predicted"/>
<feature type="compositionally biased region" description="Polar residues" evidence="1">
    <location>
        <begin position="479"/>
        <end position="493"/>
    </location>
</feature>
<evidence type="ECO:0000256" key="1">
    <source>
        <dbReference type="SAM" id="MobiDB-lite"/>
    </source>
</evidence>
<comment type="caution">
    <text evidence="2">The sequence shown here is derived from an EMBL/GenBank/DDBJ whole genome shotgun (WGS) entry which is preliminary data.</text>
</comment>
<reference evidence="2" key="1">
    <citation type="journal article" date="2019" name="Sci. Rep.">
        <title>Draft genome of Tanacetum cinerariifolium, the natural source of mosquito coil.</title>
        <authorList>
            <person name="Yamashiro T."/>
            <person name="Shiraishi A."/>
            <person name="Satake H."/>
            <person name="Nakayama K."/>
        </authorList>
    </citation>
    <scope>NUCLEOTIDE SEQUENCE</scope>
</reference>
<gene>
    <name evidence="2" type="ORF">Tci_032098</name>
</gene>
<feature type="compositionally biased region" description="Basic and acidic residues" evidence="1">
    <location>
        <begin position="133"/>
        <end position="147"/>
    </location>
</feature>
<name>A0A6L2LG35_TANCI</name>
<dbReference type="EMBL" id="BKCJ010004285">
    <property type="protein sequence ID" value="GEU60120.1"/>
    <property type="molecule type" value="Genomic_DNA"/>
</dbReference>